<dbReference type="KEGG" id="mgel:G5B37_08615"/>
<evidence type="ECO:0000313" key="2">
    <source>
        <dbReference type="EMBL" id="QIE59623.1"/>
    </source>
</evidence>
<organism evidence="2 3">
    <name type="scientific">Rasiella rasia</name>
    <dbReference type="NCBI Taxonomy" id="2744027"/>
    <lineage>
        <taxon>Bacteria</taxon>
        <taxon>Pseudomonadati</taxon>
        <taxon>Bacteroidota</taxon>
        <taxon>Flavobacteriia</taxon>
        <taxon>Flavobacteriales</taxon>
        <taxon>Flavobacteriaceae</taxon>
        <taxon>Rasiella</taxon>
    </lineage>
</organism>
<dbReference type="InterPro" id="IPR038670">
    <property type="entry name" value="HslJ-like_sf"/>
</dbReference>
<feature type="domain" description="DUF306" evidence="1">
    <location>
        <begin position="33"/>
        <end position="134"/>
    </location>
</feature>
<evidence type="ECO:0000313" key="3">
    <source>
        <dbReference type="Proteomes" id="UP000505306"/>
    </source>
</evidence>
<name>A0A6G6GMI5_9FLAO</name>
<sequence>MRSLYITLALTAFLFTGCDETKKVIDVAGNVQLSGAYEITSVGAARVSNPNITINFGALDKSVRGNGGCNSFFGNYTLDLYSLNFVDIAATENYCDESIMTTERAIMKALNETGSFTYEDSILTLLSKTDRSVLLKAKKNKRDQQSE</sequence>
<proteinExistence type="predicted"/>
<dbReference type="InterPro" id="IPR005184">
    <property type="entry name" value="DUF306_Meta_HslJ"/>
</dbReference>
<gene>
    <name evidence="2" type="ORF">G5B37_08615</name>
</gene>
<evidence type="ECO:0000259" key="1">
    <source>
        <dbReference type="Pfam" id="PF03724"/>
    </source>
</evidence>
<dbReference type="Gene3D" id="2.40.128.270">
    <property type="match status" value="1"/>
</dbReference>
<reference evidence="2 3" key="1">
    <citation type="submission" date="2020-02" db="EMBL/GenBank/DDBJ databases">
        <title>Complete genome sequence of Flavobacteriaceae bacterium.</title>
        <authorList>
            <person name="Kim S.-J."/>
            <person name="Kim Y.-S."/>
            <person name="Kim K.-H."/>
        </authorList>
    </citation>
    <scope>NUCLEOTIDE SEQUENCE [LARGE SCALE GENOMIC DNA]</scope>
    <source>
        <strain evidence="2 3">RR4-40</strain>
    </source>
</reference>
<dbReference type="PANTHER" id="PTHR35535">
    <property type="entry name" value="HEAT SHOCK PROTEIN HSLJ"/>
    <property type="match status" value="1"/>
</dbReference>
<accession>A0A6G6GMI5</accession>
<dbReference type="PROSITE" id="PS51257">
    <property type="entry name" value="PROKAR_LIPOPROTEIN"/>
    <property type="match status" value="1"/>
</dbReference>
<dbReference type="PANTHER" id="PTHR35535:SF1">
    <property type="entry name" value="HEAT SHOCK PROTEIN HSLJ"/>
    <property type="match status" value="1"/>
</dbReference>
<dbReference type="Pfam" id="PF03724">
    <property type="entry name" value="META"/>
    <property type="match status" value="1"/>
</dbReference>
<dbReference type="EMBL" id="CP049057">
    <property type="protein sequence ID" value="QIE59623.1"/>
    <property type="molecule type" value="Genomic_DNA"/>
</dbReference>
<dbReference type="RefSeq" id="WP_164679636.1">
    <property type="nucleotide sequence ID" value="NZ_CP049057.1"/>
</dbReference>
<protein>
    <submittedName>
        <fullName evidence="2">META domain-containing protein</fullName>
    </submittedName>
</protein>
<dbReference type="InterPro" id="IPR053147">
    <property type="entry name" value="Hsp_HslJ-like"/>
</dbReference>
<keyword evidence="3" id="KW-1185">Reference proteome</keyword>
<dbReference type="Proteomes" id="UP000505306">
    <property type="component" value="Chromosome"/>
</dbReference>
<dbReference type="AlphaFoldDB" id="A0A6G6GMI5"/>